<feature type="chain" id="PRO_5008021821" evidence="9">
    <location>
        <begin position="26"/>
        <end position="1126"/>
    </location>
</feature>
<dbReference type="GO" id="GO:0044718">
    <property type="term" value="P:siderophore transmembrane transport"/>
    <property type="evidence" value="ECO:0007669"/>
    <property type="project" value="TreeGrafter"/>
</dbReference>
<dbReference type="Gene3D" id="2.60.40.1120">
    <property type="entry name" value="Carboxypeptidase-like, regulatory domain"/>
    <property type="match status" value="1"/>
</dbReference>
<evidence type="ECO:0000256" key="6">
    <source>
        <dbReference type="ARBA" id="ARBA00023136"/>
    </source>
</evidence>
<dbReference type="AlphaFoldDB" id="A0A174FMM9"/>
<dbReference type="InterPro" id="IPR023997">
    <property type="entry name" value="TonB-dep_OMP_SusC/RagA_CS"/>
</dbReference>
<dbReference type="InterPro" id="IPR036942">
    <property type="entry name" value="Beta-barrel_TonB_sf"/>
</dbReference>
<dbReference type="NCBIfam" id="TIGR04056">
    <property type="entry name" value="OMP_RagA_SusC"/>
    <property type="match status" value="1"/>
</dbReference>
<keyword evidence="4 8" id="KW-0812">Transmembrane</keyword>
<evidence type="ECO:0000313" key="12">
    <source>
        <dbReference type="Proteomes" id="UP000095517"/>
    </source>
</evidence>
<evidence type="ECO:0000256" key="4">
    <source>
        <dbReference type="ARBA" id="ARBA00022692"/>
    </source>
</evidence>
<evidence type="ECO:0000256" key="7">
    <source>
        <dbReference type="ARBA" id="ARBA00023237"/>
    </source>
</evidence>
<dbReference type="SUPFAM" id="SSF56935">
    <property type="entry name" value="Porins"/>
    <property type="match status" value="1"/>
</dbReference>
<feature type="domain" description="TonB-dependent receptor plug" evidence="10">
    <location>
        <begin position="117"/>
        <end position="240"/>
    </location>
</feature>
<evidence type="ECO:0000256" key="3">
    <source>
        <dbReference type="ARBA" id="ARBA00022452"/>
    </source>
</evidence>
<keyword evidence="5 9" id="KW-0732">Signal</keyword>
<keyword evidence="11" id="KW-0675">Receptor</keyword>
<sequence length="1126" mass="124834">MKHKNMLKLCLSMFLAFMMALPTLAQNITYKGVVVDESGEPIIGASVKVAGTTTGTITDLDGKFQVVVPSGKQVEVSYIGYITQVLTNFKQTKIILKEDSKQLDEVVVVGYGTQKKAHLTAAIATVPIDEIQDISSGSLANTLSGLVNGVSVSGGNSRPGENARISIRQNDVLTSMKATNVEPLYVIDGYIYPTEVKVGSTTENLGATAFNNLDPSVIESISVLKDAAAAVYGARAANGVILVTTKKGKLGAPKVSYSGTFGIANEVSRAKMLNAYQYGQLWNAVRAADPTDSSINLQTDLFQADELSAMKGLNYDLLDKYWKTALTQQHSINITGATERASYFAGISYYDQDGNLGNLDYNRWNYRAGVDVKISKWLKANLQVSGDYGKKNTPNLKVGGSNSEMDYNLLLTHPRYIPEEVNGNPIASYGVSNTQISDSQNYSFSTLQNLGDYNKTMTSNMNINAGIEYDFGWNKWLKGLKLKFSYSKSINSSKNNQYGSSYKLYYLAKRSGSGEHLYTPIAGAEDAYEALMNDNNFLLANNGAAIYNGDTSYLSRDMNRTDNYQMNFMATYNRSFGDHNVGALFSIERSEAESEYLNGSVTDPYEFTTGQSNSVGANSTAGTVFTRAESGTLSYIGRINYAYADKYLLEFLLRSDASTKFAPDNYWGFFPSVSAGWVISQENWFKKNVKWVDYLKVRASFGLTGRDNTVAWQWMQNYSTDKDKGPIFGTGTTVNAGSHITLNKNNSAVNPNAHWDKSYKANFGLDFNVLNNCLTFNLDGYYEWNREMLLPYIASIPGTVGTQSAYMNYGELDTYGVELSMTWRDKIGKDFKYKISVNTGYSDNKVLVKDWDNPMTFKSIREGDRLDIGTWGMQCIGMFRSYQDIDEYFTKNNITSYMGLNKDNVKPGMLIYKDVRGALQTDGTYAGPDGIVDKENDQVRLSNRNNPYGLTTNLSAEWKGISLSAQISASWGGYSFVPTSALKIGNMVGSGSGSYTDLEYTSMPSFWNTENMFVYNDVLDASGNVVVKANRNAKYPNLRWSSVNSVTSTFWRVSGTRVRLNRLTIAYRIPSKYTKMVGIESCRFNITGQNLLSFYNPYPDNFIDPMTSYGSYPTLRKFTIGVNVTF</sequence>
<evidence type="ECO:0000256" key="1">
    <source>
        <dbReference type="ARBA" id="ARBA00004571"/>
    </source>
</evidence>
<dbReference type="InterPro" id="IPR012910">
    <property type="entry name" value="Plug_dom"/>
</dbReference>
<dbReference type="Pfam" id="PF13715">
    <property type="entry name" value="CarbopepD_reg_2"/>
    <property type="match status" value="1"/>
</dbReference>
<accession>A0A174FMM9</accession>
<dbReference type="GO" id="GO:0015344">
    <property type="term" value="F:siderophore uptake transmembrane transporter activity"/>
    <property type="evidence" value="ECO:0007669"/>
    <property type="project" value="TreeGrafter"/>
</dbReference>
<dbReference type="STRING" id="338188.ERS852397_02160"/>
<dbReference type="SUPFAM" id="SSF49464">
    <property type="entry name" value="Carboxypeptidase regulatory domain-like"/>
    <property type="match status" value="1"/>
</dbReference>
<keyword evidence="6 8" id="KW-0472">Membrane</keyword>
<comment type="subcellular location">
    <subcellularLocation>
        <location evidence="1 8">Cell outer membrane</location>
        <topology evidence="1 8">Multi-pass membrane protein</topology>
    </subcellularLocation>
</comment>
<comment type="similarity">
    <text evidence="8">Belongs to the TonB-dependent receptor family.</text>
</comment>
<keyword evidence="7 8" id="KW-0998">Cell outer membrane</keyword>
<evidence type="ECO:0000256" key="9">
    <source>
        <dbReference type="SAM" id="SignalP"/>
    </source>
</evidence>
<dbReference type="PANTHER" id="PTHR30069:SF29">
    <property type="entry name" value="HEMOGLOBIN AND HEMOGLOBIN-HAPTOGLOBIN-BINDING PROTEIN 1-RELATED"/>
    <property type="match status" value="1"/>
</dbReference>
<dbReference type="PANTHER" id="PTHR30069">
    <property type="entry name" value="TONB-DEPENDENT OUTER MEMBRANE RECEPTOR"/>
    <property type="match status" value="1"/>
</dbReference>
<evidence type="ECO:0000259" key="10">
    <source>
        <dbReference type="Pfam" id="PF07715"/>
    </source>
</evidence>
<dbReference type="Pfam" id="PF07715">
    <property type="entry name" value="Plug"/>
    <property type="match status" value="1"/>
</dbReference>
<dbReference type="EMBL" id="CYZH01000010">
    <property type="protein sequence ID" value="CUO49750.1"/>
    <property type="molecule type" value="Genomic_DNA"/>
</dbReference>
<dbReference type="FunFam" id="2.60.40.1120:FF:000003">
    <property type="entry name" value="Outer membrane protein Omp121"/>
    <property type="match status" value="1"/>
</dbReference>
<keyword evidence="3 8" id="KW-1134">Transmembrane beta strand</keyword>
<dbReference type="InterPro" id="IPR023996">
    <property type="entry name" value="TonB-dep_OMP_SusC/RagA"/>
</dbReference>
<dbReference type="RefSeq" id="WP_055279125.1">
    <property type="nucleotide sequence ID" value="NZ_CABIXA010000010.1"/>
</dbReference>
<dbReference type="Gene3D" id="2.170.130.10">
    <property type="entry name" value="TonB-dependent receptor, plug domain"/>
    <property type="match status" value="1"/>
</dbReference>
<name>A0A174FMM9_9BACE</name>
<dbReference type="GO" id="GO:0009279">
    <property type="term" value="C:cell outer membrane"/>
    <property type="evidence" value="ECO:0007669"/>
    <property type="project" value="UniProtKB-SubCell"/>
</dbReference>
<keyword evidence="2 8" id="KW-0813">Transport</keyword>
<dbReference type="Gene3D" id="2.40.170.20">
    <property type="entry name" value="TonB-dependent receptor, beta-barrel domain"/>
    <property type="match status" value="1"/>
</dbReference>
<feature type="signal peptide" evidence="9">
    <location>
        <begin position="1"/>
        <end position="25"/>
    </location>
</feature>
<gene>
    <name evidence="11" type="ORF">ERS852397_02160</name>
</gene>
<organism evidence="11 12">
    <name type="scientific">Bacteroides finegoldii</name>
    <dbReference type="NCBI Taxonomy" id="338188"/>
    <lineage>
        <taxon>Bacteria</taxon>
        <taxon>Pseudomonadati</taxon>
        <taxon>Bacteroidota</taxon>
        <taxon>Bacteroidia</taxon>
        <taxon>Bacteroidales</taxon>
        <taxon>Bacteroidaceae</taxon>
        <taxon>Bacteroides</taxon>
    </lineage>
</organism>
<dbReference type="Proteomes" id="UP000095517">
    <property type="component" value="Unassembled WGS sequence"/>
</dbReference>
<evidence type="ECO:0000256" key="5">
    <source>
        <dbReference type="ARBA" id="ARBA00022729"/>
    </source>
</evidence>
<evidence type="ECO:0000313" key="11">
    <source>
        <dbReference type="EMBL" id="CUO49750.1"/>
    </source>
</evidence>
<evidence type="ECO:0000256" key="8">
    <source>
        <dbReference type="PROSITE-ProRule" id="PRU01360"/>
    </source>
</evidence>
<reference evidence="11 12" key="1">
    <citation type="submission" date="2015-09" db="EMBL/GenBank/DDBJ databases">
        <authorList>
            <consortium name="Pathogen Informatics"/>
        </authorList>
    </citation>
    <scope>NUCLEOTIDE SEQUENCE [LARGE SCALE GENOMIC DNA]</scope>
    <source>
        <strain evidence="11 12">2789STDY5608840</strain>
    </source>
</reference>
<protein>
    <submittedName>
        <fullName evidence="11">Outer membrane cobalamin receptor protein</fullName>
    </submittedName>
</protein>
<proteinExistence type="inferred from homology"/>
<dbReference type="PROSITE" id="PS52016">
    <property type="entry name" value="TONB_DEPENDENT_REC_3"/>
    <property type="match status" value="1"/>
</dbReference>
<dbReference type="NCBIfam" id="TIGR04057">
    <property type="entry name" value="SusC_RagA_signa"/>
    <property type="match status" value="1"/>
</dbReference>
<evidence type="ECO:0000256" key="2">
    <source>
        <dbReference type="ARBA" id="ARBA00022448"/>
    </source>
</evidence>
<dbReference type="InterPro" id="IPR039426">
    <property type="entry name" value="TonB-dep_rcpt-like"/>
</dbReference>
<dbReference type="InterPro" id="IPR008969">
    <property type="entry name" value="CarboxyPept-like_regulatory"/>
</dbReference>
<dbReference type="InterPro" id="IPR037066">
    <property type="entry name" value="Plug_dom_sf"/>
</dbReference>